<dbReference type="RefSeq" id="WP_002693686.1">
    <property type="nucleotide sequence ID" value="NZ_CM001797.1"/>
</dbReference>
<proteinExistence type="predicted"/>
<dbReference type="EMBL" id="AGDY01000010">
    <property type="protein sequence ID" value="EMB19797.1"/>
    <property type="molecule type" value="Genomic_DNA"/>
</dbReference>
<dbReference type="Proteomes" id="UP000011701">
    <property type="component" value="Chromosome"/>
</dbReference>
<dbReference type="HOGENOM" id="CLU_094599_0_0_12"/>
<dbReference type="InterPro" id="IPR029063">
    <property type="entry name" value="SAM-dependent_MTases_sf"/>
</dbReference>
<comment type="caution">
    <text evidence="2">The sequence shown here is derived from an EMBL/GenBank/DDBJ whole genome shotgun (WGS) entry which is preliminary data.</text>
</comment>
<evidence type="ECO:0000259" key="1">
    <source>
        <dbReference type="Pfam" id="PF13649"/>
    </source>
</evidence>
<dbReference type="InterPro" id="IPR041698">
    <property type="entry name" value="Methyltransf_25"/>
</dbReference>
<dbReference type="AlphaFoldDB" id="A0A0F6MMH2"/>
<reference evidence="2" key="1">
    <citation type="submission" date="2012-01" db="EMBL/GenBank/DDBJ databases">
        <title>The Genome Sequence of Treponema denticola OTK.</title>
        <authorList>
            <consortium name="The Broad Institute Genome Sequencing Platform"/>
            <person name="Earl A."/>
            <person name="Ward D."/>
            <person name="Feldgarden M."/>
            <person name="Gevers D."/>
            <person name="Blanton J.M."/>
            <person name="Fenno C.J."/>
            <person name="Baranova O.V."/>
            <person name="Mathney J."/>
            <person name="Dewhirst F.E."/>
            <person name="Izard J."/>
            <person name="Young S.K."/>
            <person name="Zeng Q."/>
            <person name="Gargeya S."/>
            <person name="Fitzgerald M."/>
            <person name="Haas B."/>
            <person name="Abouelleil A."/>
            <person name="Alvarado L."/>
            <person name="Arachchi H.M."/>
            <person name="Berlin A."/>
            <person name="Chapman S.B."/>
            <person name="Gearin G."/>
            <person name="Goldberg J."/>
            <person name="Griggs A."/>
            <person name="Gujja S."/>
            <person name="Hansen M."/>
            <person name="Heiman D."/>
            <person name="Howarth C."/>
            <person name="Larimer J."/>
            <person name="Lui A."/>
            <person name="MacDonald P.J.P."/>
            <person name="McCowen C."/>
            <person name="Montmayeur A."/>
            <person name="Murphy C."/>
            <person name="Neiman D."/>
            <person name="Pearson M."/>
            <person name="Priest M."/>
            <person name="Roberts A."/>
            <person name="Saif S."/>
            <person name="Shea T."/>
            <person name="Sisk P."/>
            <person name="Stolte C."/>
            <person name="Sykes S."/>
            <person name="Wortman J."/>
            <person name="Nusbaum C."/>
            <person name="Birren B."/>
        </authorList>
    </citation>
    <scope>NUCLEOTIDE SEQUENCE [LARGE SCALE GENOMIC DNA]</scope>
    <source>
        <strain evidence="2">OTK</strain>
    </source>
</reference>
<evidence type="ECO:0000313" key="2">
    <source>
        <dbReference type="EMBL" id="EMB19797.1"/>
    </source>
</evidence>
<name>A0A0F6MMH2_TREDN</name>
<accession>A0A0F6MMH2</accession>
<sequence>MKNIKTFIKSVLRKKTAYEKALTDEEWGKLYNPSIVDNLVKNIKDENVSIWSKHLVEISKKNEKILEIGCGTGITSVWLAMHGRNSTALDFSKEALACATELASRTNVDIHSTFADATKPLPFKENEFDTVFQAGLLEHFDRDERVSLLRSWGGVTKRMISLIPNAASIAYRTGKAMMEANGTWPYGKECPQYSLAKEFEEAGFENITEYTIGKEHALQFLPEDNYLRIALDRWIKENACEDDCHQGYLLVTIGTKK</sequence>
<dbReference type="Pfam" id="PF13649">
    <property type="entry name" value="Methyltransf_25"/>
    <property type="match status" value="1"/>
</dbReference>
<organism evidence="2">
    <name type="scientific">Treponema denticola OTK</name>
    <dbReference type="NCBI Taxonomy" id="999434"/>
    <lineage>
        <taxon>Bacteria</taxon>
        <taxon>Pseudomonadati</taxon>
        <taxon>Spirochaetota</taxon>
        <taxon>Spirochaetia</taxon>
        <taxon>Spirochaetales</taxon>
        <taxon>Treponemataceae</taxon>
        <taxon>Treponema</taxon>
    </lineage>
</organism>
<dbReference type="Gene3D" id="3.40.50.150">
    <property type="entry name" value="Vaccinia Virus protein VP39"/>
    <property type="match status" value="1"/>
</dbReference>
<dbReference type="CDD" id="cd02440">
    <property type="entry name" value="AdoMet_MTases"/>
    <property type="match status" value="1"/>
</dbReference>
<dbReference type="SUPFAM" id="SSF53335">
    <property type="entry name" value="S-adenosyl-L-methionine-dependent methyltransferases"/>
    <property type="match status" value="1"/>
</dbReference>
<protein>
    <recommendedName>
        <fullName evidence="1">Methyltransferase domain-containing protein</fullName>
    </recommendedName>
</protein>
<dbReference type="PATRIC" id="fig|999434.4.peg.2598"/>
<gene>
    <name evidence="2" type="ORF">HMPREF9723_02494</name>
</gene>
<feature type="domain" description="Methyltransferase" evidence="1">
    <location>
        <begin position="65"/>
        <end position="157"/>
    </location>
</feature>